<gene>
    <name evidence="2" type="ORF">AFUS01_LOCUS17972</name>
</gene>
<protein>
    <submittedName>
        <fullName evidence="2">Uncharacterized protein</fullName>
    </submittedName>
</protein>
<sequence length="152" mass="18040">MTPVRRPSSLNNMILLGLIYPKFFEIVEHKKETPSSKVTFVPQSLRKEDRPEKTVTSEMINEKLAKAEERRKQQEEEKKARAVTSKPRPSRREEEKEELRIMQMEKWEAGIRNRELQLLGTQEKLREKHQRIKGVNFKKSFKGMDPFDNDSD</sequence>
<organism evidence="2 3">
    <name type="scientific">Allacma fusca</name>
    <dbReference type="NCBI Taxonomy" id="39272"/>
    <lineage>
        <taxon>Eukaryota</taxon>
        <taxon>Metazoa</taxon>
        <taxon>Ecdysozoa</taxon>
        <taxon>Arthropoda</taxon>
        <taxon>Hexapoda</taxon>
        <taxon>Collembola</taxon>
        <taxon>Symphypleona</taxon>
        <taxon>Sminthuridae</taxon>
        <taxon>Allacma</taxon>
    </lineage>
</organism>
<dbReference type="AlphaFoldDB" id="A0A8J2K6Q2"/>
<feature type="region of interest" description="Disordered" evidence="1">
    <location>
        <begin position="32"/>
        <end position="98"/>
    </location>
</feature>
<accession>A0A8J2K6Q2</accession>
<comment type="caution">
    <text evidence="2">The sequence shown here is derived from an EMBL/GenBank/DDBJ whole genome shotgun (WGS) entry which is preliminary data.</text>
</comment>
<dbReference type="Proteomes" id="UP000708208">
    <property type="component" value="Unassembled WGS sequence"/>
</dbReference>
<proteinExistence type="predicted"/>
<reference evidence="2" key="1">
    <citation type="submission" date="2021-06" db="EMBL/GenBank/DDBJ databases">
        <authorList>
            <person name="Hodson N. C."/>
            <person name="Mongue J. A."/>
            <person name="Jaron S. K."/>
        </authorList>
    </citation>
    <scope>NUCLEOTIDE SEQUENCE</scope>
</reference>
<evidence type="ECO:0000256" key="1">
    <source>
        <dbReference type="SAM" id="MobiDB-lite"/>
    </source>
</evidence>
<dbReference type="EMBL" id="CAJVCH010175886">
    <property type="protein sequence ID" value="CAG7729241.1"/>
    <property type="molecule type" value="Genomic_DNA"/>
</dbReference>
<evidence type="ECO:0000313" key="2">
    <source>
        <dbReference type="EMBL" id="CAG7729241.1"/>
    </source>
</evidence>
<keyword evidence="3" id="KW-1185">Reference proteome</keyword>
<name>A0A8J2K6Q2_9HEXA</name>
<feature type="compositionally biased region" description="Basic and acidic residues" evidence="1">
    <location>
        <begin position="45"/>
        <end position="80"/>
    </location>
</feature>
<evidence type="ECO:0000313" key="3">
    <source>
        <dbReference type="Proteomes" id="UP000708208"/>
    </source>
</evidence>